<gene>
    <name evidence="1" type="ORF">TIFTF001_053444</name>
</gene>
<dbReference type="Proteomes" id="UP001187192">
    <property type="component" value="Unassembled WGS sequence"/>
</dbReference>
<dbReference type="AlphaFoldDB" id="A0AA88EEU1"/>
<organism evidence="1 2">
    <name type="scientific">Ficus carica</name>
    <name type="common">Common fig</name>
    <dbReference type="NCBI Taxonomy" id="3494"/>
    <lineage>
        <taxon>Eukaryota</taxon>
        <taxon>Viridiplantae</taxon>
        <taxon>Streptophyta</taxon>
        <taxon>Embryophyta</taxon>
        <taxon>Tracheophyta</taxon>
        <taxon>Spermatophyta</taxon>
        <taxon>Magnoliopsida</taxon>
        <taxon>eudicotyledons</taxon>
        <taxon>Gunneridae</taxon>
        <taxon>Pentapetalae</taxon>
        <taxon>rosids</taxon>
        <taxon>fabids</taxon>
        <taxon>Rosales</taxon>
        <taxon>Moraceae</taxon>
        <taxon>Ficeae</taxon>
        <taxon>Ficus</taxon>
    </lineage>
</organism>
<sequence length="130" mass="15206">MHDDMFCVADVIVVLAERKLTSYVYAVDYYNDMYLMLNPGWIKEDPEAPWHSEERRRSYASSIRLKECRRLDEEARTWCLGMEDLRGDDTSVVLKSGTLIRMILWNSTANGSELRSESVVDKLSLRYDMI</sequence>
<evidence type="ECO:0000313" key="1">
    <source>
        <dbReference type="EMBL" id="GMN71755.1"/>
    </source>
</evidence>
<dbReference type="EMBL" id="BTGU01012741">
    <property type="protein sequence ID" value="GMN71755.1"/>
    <property type="molecule type" value="Genomic_DNA"/>
</dbReference>
<comment type="caution">
    <text evidence="1">The sequence shown here is derived from an EMBL/GenBank/DDBJ whole genome shotgun (WGS) entry which is preliminary data.</text>
</comment>
<name>A0AA88EEU1_FICCA</name>
<protein>
    <submittedName>
        <fullName evidence="1">Uncharacterized protein</fullName>
    </submittedName>
</protein>
<accession>A0AA88EEU1</accession>
<evidence type="ECO:0000313" key="2">
    <source>
        <dbReference type="Proteomes" id="UP001187192"/>
    </source>
</evidence>
<keyword evidence="2" id="KW-1185">Reference proteome</keyword>
<reference evidence="1" key="1">
    <citation type="submission" date="2023-07" db="EMBL/GenBank/DDBJ databases">
        <title>draft genome sequence of fig (Ficus carica).</title>
        <authorList>
            <person name="Takahashi T."/>
            <person name="Nishimura K."/>
        </authorList>
    </citation>
    <scope>NUCLEOTIDE SEQUENCE</scope>
</reference>
<proteinExistence type="predicted"/>